<evidence type="ECO:0000256" key="1">
    <source>
        <dbReference type="SAM" id="MobiDB-lite"/>
    </source>
</evidence>
<name>A0ABN3QIQ7_9ACTN</name>
<keyword evidence="3" id="KW-1185">Reference proteome</keyword>
<sequence length="296" mass="31497">MADHPVRSSATGAAVGAGGGSAVHSAGPRPGPPAPTGHPTARLLAPLDRHSSVDYLNPLVTAAEINTWSMDDRLRFLRAVRSGLASRLGASDRWTTLEGLLRFFRVHDMGRPDSWISWVNAGVLEAVALGIAIAQDPAIADGRANAGSHAWADYLTRLSRGELATATLHNQAWSRAEEISTDAGIALAEDLQGLSPTPAEQRFLTLAQFYTWAIRNRSALRSLLGALSAIDARAHTLTDFLDWFIDAGDADAAQAGCEIYWQLAQASAPTDITGALQLLDQALSGLSTLRQIHGPR</sequence>
<reference evidence="2 3" key="1">
    <citation type="journal article" date="2019" name="Int. J. Syst. Evol. Microbiol.">
        <title>The Global Catalogue of Microorganisms (GCM) 10K type strain sequencing project: providing services to taxonomists for standard genome sequencing and annotation.</title>
        <authorList>
            <consortium name="The Broad Institute Genomics Platform"/>
            <consortium name="The Broad Institute Genome Sequencing Center for Infectious Disease"/>
            <person name="Wu L."/>
            <person name="Ma J."/>
        </authorList>
    </citation>
    <scope>NUCLEOTIDE SEQUENCE [LARGE SCALE GENOMIC DNA]</scope>
    <source>
        <strain evidence="2 3">JCM 6833</strain>
    </source>
</reference>
<dbReference type="EMBL" id="BAAATD010000013">
    <property type="protein sequence ID" value="GAA2627480.1"/>
    <property type="molecule type" value="Genomic_DNA"/>
</dbReference>
<evidence type="ECO:0000313" key="3">
    <source>
        <dbReference type="Proteomes" id="UP001501509"/>
    </source>
</evidence>
<accession>A0ABN3QIQ7</accession>
<comment type="caution">
    <text evidence="2">The sequence shown here is derived from an EMBL/GenBank/DDBJ whole genome shotgun (WGS) entry which is preliminary data.</text>
</comment>
<feature type="region of interest" description="Disordered" evidence="1">
    <location>
        <begin position="1"/>
        <end position="41"/>
    </location>
</feature>
<organism evidence="2 3">
    <name type="scientific">Actinomadura fulvescens</name>
    <dbReference type="NCBI Taxonomy" id="46160"/>
    <lineage>
        <taxon>Bacteria</taxon>
        <taxon>Bacillati</taxon>
        <taxon>Actinomycetota</taxon>
        <taxon>Actinomycetes</taxon>
        <taxon>Streptosporangiales</taxon>
        <taxon>Thermomonosporaceae</taxon>
        <taxon>Actinomadura</taxon>
    </lineage>
</organism>
<evidence type="ECO:0000313" key="2">
    <source>
        <dbReference type="EMBL" id="GAA2627480.1"/>
    </source>
</evidence>
<proteinExistence type="predicted"/>
<gene>
    <name evidence="2" type="ORF">GCM10010411_75760</name>
</gene>
<protein>
    <submittedName>
        <fullName evidence="2">Uncharacterized protein</fullName>
    </submittedName>
</protein>
<dbReference type="Proteomes" id="UP001501509">
    <property type="component" value="Unassembled WGS sequence"/>
</dbReference>